<evidence type="ECO:0000313" key="3">
    <source>
        <dbReference type="Proteomes" id="UP000275772"/>
    </source>
</evidence>
<accession>A0A383UJX1</accession>
<dbReference type="EMBL" id="UNSH01000007">
    <property type="protein sequence ID" value="SZF00089.1"/>
    <property type="molecule type" value="Genomic_DNA"/>
</dbReference>
<reference evidence="2 3" key="1">
    <citation type="submission" date="2017-11" db="EMBL/GenBank/DDBJ databases">
        <authorList>
            <person name="Kracher B."/>
        </authorList>
    </citation>
    <scope>NUCLEOTIDE SEQUENCE [LARGE SCALE GENOMIC DNA]</scope>
    <source>
        <strain evidence="2 3">RACE1</strain>
    </source>
</reference>
<organism evidence="2 3">
    <name type="scientific">Blumeria hordei</name>
    <name type="common">Barley powdery mildew</name>
    <name type="synonym">Blumeria graminis f. sp. hordei</name>
    <dbReference type="NCBI Taxonomy" id="2867405"/>
    <lineage>
        <taxon>Eukaryota</taxon>
        <taxon>Fungi</taxon>
        <taxon>Dikarya</taxon>
        <taxon>Ascomycota</taxon>
        <taxon>Pezizomycotina</taxon>
        <taxon>Leotiomycetes</taxon>
        <taxon>Erysiphales</taxon>
        <taxon>Erysiphaceae</taxon>
        <taxon>Blumeria</taxon>
    </lineage>
</organism>
<gene>
    <name evidence="2" type="ORF">BLGHR1_10814</name>
</gene>
<evidence type="ECO:0000256" key="1">
    <source>
        <dbReference type="SAM" id="MobiDB-lite"/>
    </source>
</evidence>
<evidence type="ECO:0000313" key="2">
    <source>
        <dbReference type="EMBL" id="SZF00089.1"/>
    </source>
</evidence>
<proteinExistence type="predicted"/>
<dbReference type="VEuPathDB" id="FungiDB:BLGHR1_10814"/>
<dbReference type="Proteomes" id="UP000275772">
    <property type="component" value="Unassembled WGS sequence"/>
</dbReference>
<name>A0A383UJX1_BLUHO</name>
<feature type="region of interest" description="Disordered" evidence="1">
    <location>
        <begin position="1"/>
        <end position="25"/>
    </location>
</feature>
<sequence>MDRQNLGKERKLQASRKFSQSSGRQPRLVQTRLMLSGIGRRITSRVIIRICRTESSRFQTVPARSLRRHWIPFLPKILSDLVKVFQPHAQIQG</sequence>
<dbReference type="AlphaFoldDB" id="A0A383UJX1"/>
<feature type="compositionally biased region" description="Basic and acidic residues" evidence="1">
    <location>
        <begin position="1"/>
        <end position="12"/>
    </location>
</feature>
<protein>
    <submittedName>
        <fullName evidence="2">Uncharacterized protein</fullName>
    </submittedName>
</protein>